<sequence>MGKKGGAGNKNNAKKFAPKKKDNAFKALKKQETRQGVVLIEKKGQTQSKPVVVKKHSRIPDEFRNFDERMAGARHKPTKAQAAKKDVVAAPMFTMAAPTFQFVKPVAPAPVQPEVEGFHGFLSAMQEPATAPPPQQPRVVRKTKTAAPPAYPQNNVFAVLDDEPAPVQPTAQSFNQASFMRPATFTLQSEFTAPSGGLTSLQRSLLGSSAAMNTEIDPDL</sequence>
<dbReference type="Proteomes" id="UP000794436">
    <property type="component" value="Unassembled WGS sequence"/>
</dbReference>
<name>A0A8K1CVY5_PYTOL</name>
<proteinExistence type="predicted"/>
<evidence type="ECO:0000256" key="1">
    <source>
        <dbReference type="SAM" id="MobiDB-lite"/>
    </source>
</evidence>
<feature type="region of interest" description="Disordered" evidence="1">
    <location>
        <begin position="127"/>
        <end position="146"/>
    </location>
</feature>
<accession>A0A8K1CVY5</accession>
<feature type="region of interest" description="Disordered" evidence="1">
    <location>
        <begin position="1"/>
        <end position="22"/>
    </location>
</feature>
<dbReference type="AlphaFoldDB" id="A0A8K1CVY5"/>
<gene>
    <name evidence="2" type="ORF">Poli38472_001404</name>
</gene>
<evidence type="ECO:0000313" key="3">
    <source>
        <dbReference type="Proteomes" id="UP000794436"/>
    </source>
</evidence>
<evidence type="ECO:0000313" key="2">
    <source>
        <dbReference type="EMBL" id="TMW69248.1"/>
    </source>
</evidence>
<dbReference type="EMBL" id="SPLM01000001">
    <property type="protein sequence ID" value="TMW69248.1"/>
    <property type="molecule type" value="Genomic_DNA"/>
</dbReference>
<comment type="caution">
    <text evidence="2">The sequence shown here is derived from an EMBL/GenBank/DDBJ whole genome shotgun (WGS) entry which is preliminary data.</text>
</comment>
<dbReference type="OrthoDB" id="126086at2759"/>
<reference evidence="2" key="1">
    <citation type="submission" date="2019-03" db="EMBL/GenBank/DDBJ databases">
        <title>Long read genome sequence of the mycoparasitic Pythium oligandrum ATCC 38472 isolated from sugarbeet rhizosphere.</title>
        <authorList>
            <person name="Gaulin E."/>
        </authorList>
    </citation>
    <scope>NUCLEOTIDE SEQUENCE</scope>
    <source>
        <strain evidence="2">ATCC 38472_TT</strain>
    </source>
</reference>
<protein>
    <submittedName>
        <fullName evidence="2">Uncharacterized protein</fullName>
    </submittedName>
</protein>
<organism evidence="2 3">
    <name type="scientific">Pythium oligandrum</name>
    <name type="common">Mycoparasitic fungus</name>
    <dbReference type="NCBI Taxonomy" id="41045"/>
    <lineage>
        <taxon>Eukaryota</taxon>
        <taxon>Sar</taxon>
        <taxon>Stramenopiles</taxon>
        <taxon>Oomycota</taxon>
        <taxon>Peronosporomycetes</taxon>
        <taxon>Pythiales</taxon>
        <taxon>Pythiaceae</taxon>
        <taxon>Pythium</taxon>
    </lineage>
</organism>
<keyword evidence="3" id="KW-1185">Reference proteome</keyword>